<dbReference type="EMBL" id="JBHTMU010000073">
    <property type="protein sequence ID" value="MFD1344779.1"/>
    <property type="molecule type" value="Genomic_DNA"/>
</dbReference>
<organism evidence="1 2">
    <name type="scientific">Litorisediminicola beolgyonensis</name>
    <dbReference type="NCBI Taxonomy" id="1173614"/>
    <lineage>
        <taxon>Bacteria</taxon>
        <taxon>Pseudomonadati</taxon>
        <taxon>Pseudomonadota</taxon>
        <taxon>Alphaproteobacteria</taxon>
        <taxon>Rhodobacterales</taxon>
        <taxon>Paracoccaceae</taxon>
        <taxon>Litorisediminicola</taxon>
    </lineage>
</organism>
<reference evidence="2" key="1">
    <citation type="journal article" date="2019" name="Int. J. Syst. Evol. Microbiol.">
        <title>The Global Catalogue of Microorganisms (GCM) 10K type strain sequencing project: providing services to taxonomists for standard genome sequencing and annotation.</title>
        <authorList>
            <consortium name="The Broad Institute Genomics Platform"/>
            <consortium name="The Broad Institute Genome Sequencing Center for Infectious Disease"/>
            <person name="Wu L."/>
            <person name="Ma J."/>
        </authorList>
    </citation>
    <scope>NUCLEOTIDE SEQUENCE [LARGE SCALE GENOMIC DNA]</scope>
    <source>
        <strain evidence="2">CCUG 62953</strain>
    </source>
</reference>
<protein>
    <submittedName>
        <fullName evidence="1">Uncharacterized protein</fullName>
    </submittedName>
</protein>
<dbReference type="RefSeq" id="WP_386806353.1">
    <property type="nucleotide sequence ID" value="NZ_JBHTMU010000073.1"/>
</dbReference>
<evidence type="ECO:0000313" key="1">
    <source>
        <dbReference type="EMBL" id="MFD1344779.1"/>
    </source>
</evidence>
<keyword evidence="2" id="KW-1185">Reference proteome</keyword>
<sequence>MPSVQLFSFDIDTSDQTAINTILAGHGVDPADLSEEESLTLQANLQRDMIKAHVAPHVAHDVLPVFLAPEFFFKRADTLPYRRDTFFNIQPYLNTISASFPEVLWCLGTVWWQEPQKSGQAMVHNSALILQNGRLLHSWQKERLSQIDGLRRGPEIWDRHDVAEARVLEASQDPFFTAAVPGGATVAAGIEICLDHLTLDGPPVSPGVLRTHYLNAHPTGHGAGVDLHILTAAGMPVQPENIVSRDGGVFLRCDGGGGANPRIQALGVTRTGATPAAALRAWSPT</sequence>
<proteinExistence type="predicted"/>
<comment type="caution">
    <text evidence="1">The sequence shown here is derived from an EMBL/GenBank/DDBJ whole genome shotgun (WGS) entry which is preliminary data.</text>
</comment>
<evidence type="ECO:0000313" key="2">
    <source>
        <dbReference type="Proteomes" id="UP001597135"/>
    </source>
</evidence>
<gene>
    <name evidence="1" type="ORF">ACFQ4E_20285</name>
</gene>
<feature type="non-terminal residue" evidence="1">
    <location>
        <position position="285"/>
    </location>
</feature>
<accession>A0ABW3ZNV5</accession>
<dbReference type="Proteomes" id="UP001597135">
    <property type="component" value="Unassembled WGS sequence"/>
</dbReference>
<name>A0ABW3ZNV5_9RHOB</name>